<evidence type="ECO:0000256" key="1">
    <source>
        <dbReference type="SAM" id="MobiDB-lite"/>
    </source>
</evidence>
<accession>A0A9N9KG57</accession>
<organism evidence="2 3">
    <name type="scientific">Dentiscutata erythropus</name>
    <dbReference type="NCBI Taxonomy" id="1348616"/>
    <lineage>
        <taxon>Eukaryota</taxon>
        <taxon>Fungi</taxon>
        <taxon>Fungi incertae sedis</taxon>
        <taxon>Mucoromycota</taxon>
        <taxon>Glomeromycotina</taxon>
        <taxon>Glomeromycetes</taxon>
        <taxon>Diversisporales</taxon>
        <taxon>Gigasporaceae</taxon>
        <taxon>Dentiscutata</taxon>
    </lineage>
</organism>
<comment type="caution">
    <text evidence="2">The sequence shown here is derived from an EMBL/GenBank/DDBJ whole genome shotgun (WGS) entry which is preliminary data.</text>
</comment>
<name>A0A9N9KG57_9GLOM</name>
<feature type="region of interest" description="Disordered" evidence="1">
    <location>
        <begin position="1"/>
        <end position="50"/>
    </location>
</feature>
<feature type="compositionally biased region" description="Basic and acidic residues" evidence="1">
    <location>
        <begin position="38"/>
        <end position="50"/>
    </location>
</feature>
<dbReference type="AlphaFoldDB" id="A0A9N9KG57"/>
<sequence>NNNTNSFAAYKKSLNTTPENTKKRQSPDSTFTNKKPKKGSDEGSKRTDLISKLKVTNKNIKDTQKEIDKKNFEINNSLLEAE</sequence>
<gene>
    <name evidence="2" type="ORF">DERYTH_LOCUS28161</name>
</gene>
<proteinExistence type="predicted"/>
<feature type="non-terminal residue" evidence="2">
    <location>
        <position position="82"/>
    </location>
</feature>
<dbReference type="EMBL" id="CAJVPY010068561">
    <property type="protein sequence ID" value="CAG8826772.1"/>
    <property type="molecule type" value="Genomic_DNA"/>
</dbReference>
<dbReference type="Proteomes" id="UP000789405">
    <property type="component" value="Unassembled WGS sequence"/>
</dbReference>
<protein>
    <submittedName>
        <fullName evidence="2">7142_t:CDS:1</fullName>
    </submittedName>
</protein>
<evidence type="ECO:0000313" key="3">
    <source>
        <dbReference type="Proteomes" id="UP000789405"/>
    </source>
</evidence>
<feature type="non-terminal residue" evidence="2">
    <location>
        <position position="1"/>
    </location>
</feature>
<reference evidence="2" key="1">
    <citation type="submission" date="2021-06" db="EMBL/GenBank/DDBJ databases">
        <authorList>
            <person name="Kallberg Y."/>
            <person name="Tangrot J."/>
            <person name="Rosling A."/>
        </authorList>
    </citation>
    <scope>NUCLEOTIDE SEQUENCE</scope>
    <source>
        <strain evidence="2">MA453B</strain>
    </source>
</reference>
<evidence type="ECO:0000313" key="2">
    <source>
        <dbReference type="EMBL" id="CAG8826772.1"/>
    </source>
</evidence>
<feature type="compositionally biased region" description="Polar residues" evidence="1">
    <location>
        <begin position="1"/>
        <end position="19"/>
    </location>
</feature>
<keyword evidence="3" id="KW-1185">Reference proteome</keyword>